<feature type="region of interest" description="Disordered" evidence="5">
    <location>
        <begin position="1"/>
        <end position="78"/>
    </location>
</feature>
<evidence type="ECO:0000256" key="1">
    <source>
        <dbReference type="ARBA" id="ARBA00022490"/>
    </source>
</evidence>
<feature type="repeat" description="WD" evidence="4">
    <location>
        <begin position="309"/>
        <end position="340"/>
    </location>
</feature>
<dbReference type="GO" id="GO:0005634">
    <property type="term" value="C:nucleus"/>
    <property type="evidence" value="ECO:0007669"/>
    <property type="project" value="TreeGrafter"/>
</dbReference>
<sequence length="410" mass="43874">MNEDDVDRWNIGTVQYRTGGPSAGSLGLNKAKMMADSAEGQHSAGEELGDGPRAPAHPPTTPANTSNARARTSSRLVRAPSPYCTPGRAPPQMVQQHFRLSAAFAGHGSDVRCETARRKGVPSQTPRARGRHDAPASAVKGVLAVSDDVIASCSRDKTVRTWTRLSPNSFAEDKVFLGHSHFVNSLAYIKADESHPEGLVASGSSDKTINVFDPRSPQEPVFSLIGHADNVCALQVDADGNIISGSWDKYVQATGNLRAVWAVMGLGGDMFVTGKVTAQSVLRPCTHRMYDILSSLRVWSLAGDCLQELHGHTSFVYSVTVLPTGEFVSSGEDRSVRVWKGALPCGDIVVGGSDGVIRIFTRSEKRTADEVTMKVWSRVLMSGRKRMGVGVPSGALEGVGSYLNVAQGFR</sequence>
<dbReference type="GO" id="GO:0010992">
    <property type="term" value="P:ubiquitin recycling"/>
    <property type="evidence" value="ECO:0007669"/>
    <property type="project" value="TreeGrafter"/>
</dbReference>
<dbReference type="PROSITE" id="PS50082">
    <property type="entry name" value="WD_REPEATS_2"/>
    <property type="match status" value="1"/>
</dbReference>
<name>A0A8H8A0R9_9FUNG</name>
<protein>
    <submittedName>
        <fullName evidence="6">WD40-repeat-containing domain protein</fullName>
    </submittedName>
</protein>
<evidence type="ECO:0000256" key="3">
    <source>
        <dbReference type="ARBA" id="ARBA00022737"/>
    </source>
</evidence>
<keyword evidence="7" id="KW-1185">Reference proteome</keyword>
<evidence type="ECO:0000256" key="5">
    <source>
        <dbReference type="SAM" id="MobiDB-lite"/>
    </source>
</evidence>
<dbReference type="Gene3D" id="2.130.10.10">
    <property type="entry name" value="YVTN repeat-like/Quinoprotein amine dehydrogenase"/>
    <property type="match status" value="2"/>
</dbReference>
<dbReference type="GO" id="GO:0005737">
    <property type="term" value="C:cytoplasm"/>
    <property type="evidence" value="ECO:0007669"/>
    <property type="project" value="TreeGrafter"/>
</dbReference>
<dbReference type="SUPFAM" id="SSF50978">
    <property type="entry name" value="WD40 repeat-like"/>
    <property type="match status" value="1"/>
</dbReference>
<comment type="caution">
    <text evidence="6">The sequence shown here is derived from an EMBL/GenBank/DDBJ whole genome shotgun (WGS) entry which is preliminary data.</text>
</comment>
<proteinExistence type="predicted"/>
<evidence type="ECO:0000313" key="7">
    <source>
        <dbReference type="Proteomes" id="UP000673691"/>
    </source>
</evidence>
<keyword evidence="1" id="KW-0963">Cytoplasm</keyword>
<gene>
    <name evidence="6" type="ORF">BJ554DRAFT_2125</name>
</gene>
<reference evidence="6 7" key="1">
    <citation type="journal article" name="Sci. Rep.">
        <title>Genome-scale phylogenetic analyses confirm Olpidium as the closest living zoosporic fungus to the non-flagellated, terrestrial fungi.</title>
        <authorList>
            <person name="Chang Y."/>
            <person name="Rochon D."/>
            <person name="Sekimoto S."/>
            <person name="Wang Y."/>
            <person name="Chovatia M."/>
            <person name="Sandor L."/>
            <person name="Salamov A."/>
            <person name="Grigoriev I.V."/>
            <person name="Stajich J.E."/>
            <person name="Spatafora J.W."/>
        </authorList>
    </citation>
    <scope>NUCLEOTIDE SEQUENCE [LARGE SCALE GENOMIC DNA]</scope>
    <source>
        <strain evidence="6">S191</strain>
    </source>
</reference>
<dbReference type="InterPro" id="IPR001680">
    <property type="entry name" value="WD40_rpt"/>
</dbReference>
<evidence type="ECO:0000313" key="6">
    <source>
        <dbReference type="EMBL" id="KAG5463048.1"/>
    </source>
</evidence>
<dbReference type="Pfam" id="PF00400">
    <property type="entry name" value="WD40"/>
    <property type="match status" value="4"/>
</dbReference>
<dbReference type="PANTHER" id="PTHR19849">
    <property type="entry name" value="PHOSPHOLIPASE A-2-ACTIVATING PROTEIN"/>
    <property type="match status" value="1"/>
</dbReference>
<feature type="region of interest" description="Disordered" evidence="5">
    <location>
        <begin position="111"/>
        <end position="136"/>
    </location>
</feature>
<dbReference type="GO" id="GO:0043130">
    <property type="term" value="F:ubiquitin binding"/>
    <property type="evidence" value="ECO:0007669"/>
    <property type="project" value="TreeGrafter"/>
</dbReference>
<evidence type="ECO:0000256" key="2">
    <source>
        <dbReference type="ARBA" id="ARBA00022574"/>
    </source>
</evidence>
<evidence type="ECO:0000256" key="4">
    <source>
        <dbReference type="PROSITE-ProRule" id="PRU00221"/>
    </source>
</evidence>
<accession>A0A8H8A0R9</accession>
<dbReference type="SMART" id="SM00320">
    <property type="entry name" value="WD40"/>
    <property type="match status" value="4"/>
</dbReference>
<dbReference type="PANTHER" id="PTHR19849:SF0">
    <property type="entry name" value="PHOSPHOLIPASE A-2-ACTIVATING PROTEIN"/>
    <property type="match status" value="1"/>
</dbReference>
<feature type="compositionally biased region" description="Low complexity" evidence="5">
    <location>
        <begin position="62"/>
        <end position="71"/>
    </location>
</feature>
<keyword evidence="2 4" id="KW-0853">WD repeat</keyword>
<dbReference type="InterPro" id="IPR036322">
    <property type="entry name" value="WD40_repeat_dom_sf"/>
</dbReference>
<dbReference type="InterPro" id="IPR015943">
    <property type="entry name" value="WD40/YVTN_repeat-like_dom_sf"/>
</dbReference>
<keyword evidence="3" id="KW-0677">Repeat</keyword>
<organism evidence="6 7">
    <name type="scientific">Olpidium bornovanus</name>
    <dbReference type="NCBI Taxonomy" id="278681"/>
    <lineage>
        <taxon>Eukaryota</taxon>
        <taxon>Fungi</taxon>
        <taxon>Fungi incertae sedis</taxon>
        <taxon>Olpidiomycota</taxon>
        <taxon>Olpidiomycotina</taxon>
        <taxon>Olpidiomycetes</taxon>
        <taxon>Olpidiales</taxon>
        <taxon>Olpidiaceae</taxon>
        <taxon>Olpidium</taxon>
    </lineage>
</organism>
<dbReference type="PROSITE" id="PS50294">
    <property type="entry name" value="WD_REPEATS_REGION"/>
    <property type="match status" value="1"/>
</dbReference>
<dbReference type="GO" id="GO:0043161">
    <property type="term" value="P:proteasome-mediated ubiquitin-dependent protein catabolic process"/>
    <property type="evidence" value="ECO:0007669"/>
    <property type="project" value="TreeGrafter"/>
</dbReference>
<dbReference type="AlphaFoldDB" id="A0A8H8A0R9"/>
<dbReference type="Proteomes" id="UP000673691">
    <property type="component" value="Unassembled WGS sequence"/>
</dbReference>
<dbReference type="EMBL" id="JAEFCI010001220">
    <property type="protein sequence ID" value="KAG5463048.1"/>
    <property type="molecule type" value="Genomic_DNA"/>
</dbReference>
<dbReference type="OrthoDB" id="10265988at2759"/>